<keyword evidence="1" id="KW-0472">Membrane</keyword>
<protein>
    <recommendedName>
        <fullName evidence="2">DUF7144 domain-containing protein</fullName>
    </recommendedName>
</protein>
<keyword evidence="4" id="KW-1185">Reference proteome</keyword>
<reference evidence="3 4" key="1">
    <citation type="journal article" date="2013" name="Genome Announc.">
        <title>Genome Sequence of Streptomyces violaceusniger Strain SPC6, a Halotolerant Streptomycete That Exhibits Rapid Growth and Development.</title>
        <authorList>
            <person name="Chen X."/>
            <person name="Zhang B."/>
            <person name="Zhang W."/>
            <person name="Wu X."/>
            <person name="Zhang M."/>
            <person name="Chen T."/>
            <person name="Liu G."/>
            <person name="Dyson P."/>
        </authorList>
    </citation>
    <scope>NUCLEOTIDE SEQUENCE [LARGE SCALE GENOMIC DNA]</scope>
    <source>
        <strain evidence="3 4">SPC6</strain>
    </source>
</reference>
<accession>A0A1D3E0B7</accession>
<dbReference type="Proteomes" id="UP000095329">
    <property type="component" value="Unassembled WGS sequence"/>
</dbReference>
<dbReference type="Pfam" id="PF23636">
    <property type="entry name" value="DUF7144"/>
    <property type="match status" value="1"/>
</dbReference>
<feature type="transmembrane region" description="Helical" evidence="1">
    <location>
        <begin position="92"/>
        <end position="111"/>
    </location>
</feature>
<feature type="domain" description="DUF7144" evidence="2">
    <location>
        <begin position="1"/>
        <end position="111"/>
    </location>
</feature>
<sequence>MFAGVLLLVQGVLGMVQGVVGIAEDEVYGILGDYVFEFSVTAWGWVHLILGLVLVVIGWGILRGAAWARAVGVALASLSVIANFVWLPYQPVWGLVSIAIGVFVIWALCTADTPPAPR</sequence>
<dbReference type="EMBL" id="ASHX02000001">
    <property type="protein sequence ID" value="OEJ98022.1"/>
    <property type="molecule type" value="Genomic_DNA"/>
</dbReference>
<keyword evidence="1" id="KW-1133">Transmembrane helix</keyword>
<gene>
    <name evidence="3" type="ORF">J116_012335</name>
</gene>
<evidence type="ECO:0000256" key="1">
    <source>
        <dbReference type="SAM" id="Phobius"/>
    </source>
</evidence>
<proteinExistence type="predicted"/>
<name>A0A1D3E0B7_9ACTN</name>
<feature type="transmembrane region" description="Helical" evidence="1">
    <location>
        <begin position="67"/>
        <end position="86"/>
    </location>
</feature>
<dbReference type="OrthoDB" id="4482242at2"/>
<dbReference type="InterPro" id="IPR055568">
    <property type="entry name" value="DUF7144"/>
</dbReference>
<keyword evidence="1" id="KW-0812">Transmembrane</keyword>
<feature type="transmembrane region" description="Helical" evidence="1">
    <location>
        <begin position="42"/>
        <end position="62"/>
    </location>
</feature>
<evidence type="ECO:0000313" key="3">
    <source>
        <dbReference type="EMBL" id="OEJ98022.1"/>
    </source>
</evidence>
<dbReference type="AlphaFoldDB" id="A0A1D3E0B7"/>
<organism evidence="3 4">
    <name type="scientific">Streptomyces thermolilacinus SPC6</name>
    <dbReference type="NCBI Taxonomy" id="1306406"/>
    <lineage>
        <taxon>Bacteria</taxon>
        <taxon>Bacillati</taxon>
        <taxon>Actinomycetota</taxon>
        <taxon>Actinomycetes</taxon>
        <taxon>Kitasatosporales</taxon>
        <taxon>Streptomycetaceae</taxon>
        <taxon>Streptomyces</taxon>
    </lineage>
</organism>
<evidence type="ECO:0000259" key="2">
    <source>
        <dbReference type="Pfam" id="PF23636"/>
    </source>
</evidence>
<dbReference type="eggNOG" id="ENOG50334ZZ">
    <property type="taxonomic scope" value="Bacteria"/>
</dbReference>
<evidence type="ECO:0000313" key="4">
    <source>
        <dbReference type="Proteomes" id="UP000095329"/>
    </source>
</evidence>
<comment type="caution">
    <text evidence="3">The sequence shown here is derived from an EMBL/GenBank/DDBJ whole genome shotgun (WGS) entry which is preliminary data.</text>
</comment>
<dbReference type="STRING" id="1306406.J116_012335"/>